<name>A0A2G3DU34_9FIRM</name>
<evidence type="ECO:0000256" key="4">
    <source>
        <dbReference type="ARBA" id="ARBA00022692"/>
    </source>
</evidence>
<comment type="subcellular location">
    <subcellularLocation>
        <location evidence="1">Cell membrane</location>
        <topology evidence="1">Multi-pass membrane protein</topology>
    </subcellularLocation>
</comment>
<keyword evidence="4 8" id="KW-0812">Transmembrane</keyword>
<evidence type="ECO:0000256" key="6">
    <source>
        <dbReference type="ARBA" id="ARBA00023136"/>
    </source>
</evidence>
<gene>
    <name evidence="9" type="ORF">CSX01_10375</name>
</gene>
<keyword evidence="7 9" id="KW-0012">Acyltransferase</keyword>
<keyword evidence="5 8" id="KW-1133">Transmembrane helix</keyword>
<keyword evidence="7 9" id="KW-0808">Transferase</keyword>
<dbReference type="EMBL" id="PDYF01000025">
    <property type="protein sequence ID" value="PHU34390.1"/>
    <property type="molecule type" value="Genomic_DNA"/>
</dbReference>
<evidence type="ECO:0000256" key="7">
    <source>
        <dbReference type="PIRNR" id="PIRNR016636"/>
    </source>
</evidence>
<feature type="transmembrane region" description="Helical" evidence="8">
    <location>
        <begin position="114"/>
        <end position="138"/>
    </location>
</feature>
<dbReference type="AlphaFoldDB" id="A0A2G3DU34"/>
<dbReference type="Pfam" id="PF03062">
    <property type="entry name" value="MBOAT"/>
    <property type="match status" value="1"/>
</dbReference>
<comment type="similarity">
    <text evidence="2 7">Belongs to the membrane-bound acyltransferase family.</text>
</comment>
<dbReference type="InterPro" id="IPR051085">
    <property type="entry name" value="MB_O-acyltransferase"/>
</dbReference>
<feature type="transmembrane region" description="Helical" evidence="8">
    <location>
        <begin position="469"/>
        <end position="487"/>
    </location>
</feature>
<keyword evidence="3 7" id="KW-1003">Cell membrane</keyword>
<protein>
    <submittedName>
        <fullName evidence="9">Membrane-bound O-acyltransferase family protein</fullName>
    </submittedName>
</protein>
<dbReference type="RefSeq" id="WP_099392340.1">
    <property type="nucleotide sequence ID" value="NZ_PDYF01000025.1"/>
</dbReference>
<sequence length="495" mass="57608">MLFNSIDFLIFFPIVTTLYFVFPHRIRNYWLLAASYFFYMCWNPKYILLLMTSTFITYLSGIVMERIKQSDREENKKIKLKNWTVAASFVLNISMLFYFKYINFALDVMTDILGIFHISVNVPTFDVILPVGISFYIFQALSYTMDVYRDEIYAEKNIFRYALFVSFFPQLVAGPIERSKNLLKQLAKPNDFDYTNARTGLLMMLWGYFIKVVMADRLAVLVDTVYNDVSAYHGMELIVANLFFTIQIYCDFMGYSIIAKGAAKYLGYNLMSNFEMPYFSTSIKEFWRRWHISLSSWLRDYLYIPLGGNRKGTARKYFNLLLTFFVSGLWHGANITFVVWGMFHGICQVIEDIFRMIFGKISDRIKNVAIARVWKGVNIFKTFILAAIGWVFFRASNISQAIQVLKASVKLDNVSEVLAGGGIYNLGIDKMGLIMLGIAVLLLFVVSIMRENKINPIEWISSKHFVVRYAAYWLIVVLIIFSLDLTGKEFIYFQF</sequence>
<comment type="caution">
    <text evidence="9">The sequence shown here is derived from an EMBL/GenBank/DDBJ whole genome shotgun (WGS) entry which is preliminary data.</text>
</comment>
<organism evidence="9 10">
    <name type="scientific">Pseudobutyrivibrio ruminis</name>
    <dbReference type="NCBI Taxonomy" id="46206"/>
    <lineage>
        <taxon>Bacteria</taxon>
        <taxon>Bacillati</taxon>
        <taxon>Bacillota</taxon>
        <taxon>Clostridia</taxon>
        <taxon>Lachnospirales</taxon>
        <taxon>Lachnospiraceae</taxon>
        <taxon>Pseudobutyrivibrio</taxon>
    </lineage>
</organism>
<feature type="transmembrane region" description="Helical" evidence="8">
    <location>
        <begin position="83"/>
        <end position="102"/>
    </location>
</feature>
<feature type="transmembrane region" description="Helical" evidence="8">
    <location>
        <begin position="196"/>
        <end position="214"/>
    </location>
</feature>
<feature type="transmembrane region" description="Helical" evidence="8">
    <location>
        <begin position="7"/>
        <end position="26"/>
    </location>
</feature>
<dbReference type="PANTHER" id="PTHR13285">
    <property type="entry name" value="ACYLTRANSFERASE"/>
    <property type="match status" value="1"/>
</dbReference>
<feature type="transmembrane region" description="Helical" evidence="8">
    <location>
        <begin position="46"/>
        <end position="63"/>
    </location>
</feature>
<dbReference type="Proteomes" id="UP000225889">
    <property type="component" value="Unassembled WGS sequence"/>
</dbReference>
<dbReference type="GO" id="GO:0042121">
    <property type="term" value="P:alginic acid biosynthetic process"/>
    <property type="evidence" value="ECO:0007669"/>
    <property type="project" value="InterPro"/>
</dbReference>
<dbReference type="GO" id="GO:0016746">
    <property type="term" value="F:acyltransferase activity"/>
    <property type="evidence" value="ECO:0007669"/>
    <property type="project" value="UniProtKB-KW"/>
</dbReference>
<dbReference type="PANTHER" id="PTHR13285:SF18">
    <property type="entry name" value="PROTEIN-CYSTEINE N-PALMITOYLTRANSFERASE RASP"/>
    <property type="match status" value="1"/>
</dbReference>
<evidence type="ECO:0000256" key="1">
    <source>
        <dbReference type="ARBA" id="ARBA00004651"/>
    </source>
</evidence>
<evidence type="ECO:0000256" key="3">
    <source>
        <dbReference type="ARBA" id="ARBA00022475"/>
    </source>
</evidence>
<dbReference type="GO" id="GO:0005886">
    <property type="term" value="C:plasma membrane"/>
    <property type="evidence" value="ECO:0007669"/>
    <property type="project" value="UniProtKB-SubCell"/>
</dbReference>
<feature type="transmembrane region" description="Helical" evidence="8">
    <location>
        <begin position="373"/>
        <end position="393"/>
    </location>
</feature>
<keyword evidence="6 7" id="KW-0472">Membrane</keyword>
<evidence type="ECO:0000313" key="10">
    <source>
        <dbReference type="Proteomes" id="UP000225889"/>
    </source>
</evidence>
<dbReference type="InterPro" id="IPR024194">
    <property type="entry name" value="Ac/AlaTfrase_AlgI/DltB"/>
</dbReference>
<reference evidence="9 10" key="1">
    <citation type="submission" date="2017-10" db="EMBL/GenBank/DDBJ databases">
        <title>Resolving the taxonomy of Roseburia spp., Eubacterium rectale and Agathobacter spp. through phylogenomic analysis.</title>
        <authorList>
            <person name="Sheridan P.O."/>
            <person name="Walker A.W."/>
            <person name="Duncan S.H."/>
            <person name="Scott K.P."/>
            <person name="Toole P.W.O."/>
            <person name="Luis P."/>
            <person name="Flint H.J."/>
        </authorList>
    </citation>
    <scope>NUCLEOTIDE SEQUENCE [LARGE SCALE GENOMIC DNA]</scope>
    <source>
        <strain evidence="9 10">JK626</strain>
    </source>
</reference>
<proteinExistence type="inferred from homology"/>
<evidence type="ECO:0000256" key="5">
    <source>
        <dbReference type="ARBA" id="ARBA00022989"/>
    </source>
</evidence>
<evidence type="ECO:0000313" key="9">
    <source>
        <dbReference type="EMBL" id="PHU34390.1"/>
    </source>
</evidence>
<evidence type="ECO:0000256" key="8">
    <source>
        <dbReference type="SAM" id="Phobius"/>
    </source>
</evidence>
<reference evidence="9 10" key="2">
    <citation type="submission" date="2017-10" db="EMBL/GenBank/DDBJ databases">
        <authorList>
            <person name="Banno H."/>
            <person name="Chua N.-H."/>
        </authorList>
    </citation>
    <scope>NUCLEOTIDE SEQUENCE [LARGE SCALE GENOMIC DNA]</scope>
    <source>
        <strain evidence="9 10">JK626</strain>
    </source>
</reference>
<dbReference type="InterPro" id="IPR004299">
    <property type="entry name" value="MBOAT_fam"/>
</dbReference>
<accession>A0A2G3DU34</accession>
<dbReference type="PIRSF" id="PIRSF500217">
    <property type="entry name" value="AlgI"/>
    <property type="match status" value="1"/>
</dbReference>
<evidence type="ECO:0000256" key="2">
    <source>
        <dbReference type="ARBA" id="ARBA00010323"/>
    </source>
</evidence>
<feature type="transmembrane region" description="Helical" evidence="8">
    <location>
        <begin position="431"/>
        <end position="449"/>
    </location>
</feature>
<feature type="transmembrane region" description="Helical" evidence="8">
    <location>
        <begin position="320"/>
        <end position="343"/>
    </location>
</feature>
<dbReference type="InterPro" id="IPR028362">
    <property type="entry name" value="AlgI"/>
</dbReference>
<feature type="transmembrane region" description="Helical" evidence="8">
    <location>
        <begin position="158"/>
        <end position="176"/>
    </location>
</feature>
<dbReference type="PIRSF" id="PIRSF016636">
    <property type="entry name" value="AlgI_DltB"/>
    <property type="match status" value="1"/>
</dbReference>